<reference evidence="5 6" key="1">
    <citation type="submission" date="2015-09" db="EMBL/GenBank/DDBJ databases">
        <title>Host preference determinants of Valsa canker pathogens revealed by comparative genomics.</title>
        <authorList>
            <person name="Yin Z."/>
            <person name="Huang L."/>
        </authorList>
    </citation>
    <scope>NUCLEOTIDE SEQUENCE [LARGE SCALE GENOMIC DNA]</scope>
    <source>
        <strain evidence="5 6">03-1</strain>
    </source>
</reference>
<protein>
    <recommendedName>
        <fullName evidence="4">SH3 domain-containing protein</fullName>
    </recommendedName>
</protein>
<feature type="region of interest" description="Disordered" evidence="3">
    <location>
        <begin position="45"/>
        <end position="120"/>
    </location>
</feature>
<dbReference type="Proteomes" id="UP000283895">
    <property type="component" value="Unassembled WGS sequence"/>
</dbReference>
<dbReference type="PANTHER" id="PTHR45929:SF7">
    <property type="entry name" value="LAS SEVENTEEN-BINDING PROTEIN 1"/>
    <property type="match status" value="1"/>
</dbReference>
<dbReference type="PROSITE" id="PS50002">
    <property type="entry name" value="SH3"/>
    <property type="match status" value="1"/>
</dbReference>
<dbReference type="EMBL" id="LKEA01000003">
    <property type="protein sequence ID" value="ROW10241.1"/>
    <property type="molecule type" value="Genomic_DNA"/>
</dbReference>
<dbReference type="CDD" id="cd00174">
    <property type="entry name" value="SH3"/>
    <property type="match status" value="1"/>
</dbReference>
<evidence type="ECO:0000259" key="4">
    <source>
        <dbReference type="PROSITE" id="PS50002"/>
    </source>
</evidence>
<dbReference type="InterPro" id="IPR036028">
    <property type="entry name" value="SH3-like_dom_sf"/>
</dbReference>
<dbReference type="SUPFAM" id="SSF50044">
    <property type="entry name" value="SH3-domain"/>
    <property type="match status" value="1"/>
</dbReference>
<dbReference type="PANTHER" id="PTHR45929">
    <property type="entry name" value="JAK PATHWAY SIGNAL TRANSDUCTION ADAPTOR MOLECULE"/>
    <property type="match status" value="1"/>
</dbReference>
<organism evidence="5 6">
    <name type="scientific">Cytospora schulzeri</name>
    <dbReference type="NCBI Taxonomy" id="448051"/>
    <lineage>
        <taxon>Eukaryota</taxon>
        <taxon>Fungi</taxon>
        <taxon>Dikarya</taxon>
        <taxon>Ascomycota</taxon>
        <taxon>Pezizomycotina</taxon>
        <taxon>Sordariomycetes</taxon>
        <taxon>Sordariomycetidae</taxon>
        <taxon>Diaporthales</taxon>
        <taxon>Cytosporaceae</taxon>
        <taxon>Cytospora</taxon>
    </lineage>
</organism>
<evidence type="ECO:0000256" key="1">
    <source>
        <dbReference type="ARBA" id="ARBA00022443"/>
    </source>
</evidence>
<keyword evidence="1 2" id="KW-0728">SH3 domain</keyword>
<dbReference type="STRING" id="356882.A0A423X388"/>
<feature type="domain" description="SH3" evidence="4">
    <location>
        <begin position="120"/>
        <end position="181"/>
    </location>
</feature>
<dbReference type="InterPro" id="IPR050670">
    <property type="entry name" value="STAM"/>
</dbReference>
<sequence length="285" mass="30349">MAERQRIIETNRSLRTIKNELESLLEKGMISDHSYESIHALLPSESPLSSAPTPSSAAARVASPPAPTANLAALSLNNNNPRSPQHTPQPPSYAQTTGNQPPALPTRNNPQQQPPPPSKPVIAHARALYAYQASDSRDCSFERDDKVAVYEYMNADWWMGRNERTGQEGIFPKTYVEAIPENGSQYNNNGGGYPGEKAGYNGYGAPVQQPAYGGYPPAPQQQNPYNAHVPPVAVAEQGSGAAVVGQDGKHGKGGEMGKKFGKKLGNAAIFGAGATIGSNIVNSIF</sequence>
<proteinExistence type="predicted"/>
<dbReference type="Pfam" id="PF00018">
    <property type="entry name" value="SH3_1"/>
    <property type="match status" value="1"/>
</dbReference>
<dbReference type="SMART" id="SM00326">
    <property type="entry name" value="SH3"/>
    <property type="match status" value="1"/>
</dbReference>
<comment type="caution">
    <text evidence="5">The sequence shown here is derived from an EMBL/GenBank/DDBJ whole genome shotgun (WGS) entry which is preliminary data.</text>
</comment>
<feature type="compositionally biased region" description="Low complexity" evidence="3">
    <location>
        <begin position="45"/>
        <end position="84"/>
    </location>
</feature>
<dbReference type="OrthoDB" id="6250593at2759"/>
<evidence type="ECO:0000256" key="2">
    <source>
        <dbReference type="PROSITE-ProRule" id="PRU00192"/>
    </source>
</evidence>
<gene>
    <name evidence="5" type="ORF">VMCG_02046</name>
</gene>
<evidence type="ECO:0000313" key="5">
    <source>
        <dbReference type="EMBL" id="ROW10241.1"/>
    </source>
</evidence>
<evidence type="ECO:0000256" key="3">
    <source>
        <dbReference type="SAM" id="MobiDB-lite"/>
    </source>
</evidence>
<keyword evidence="6" id="KW-1185">Reference proteome</keyword>
<accession>A0A423X388</accession>
<dbReference type="InterPro" id="IPR001452">
    <property type="entry name" value="SH3_domain"/>
</dbReference>
<evidence type="ECO:0000313" key="6">
    <source>
        <dbReference type="Proteomes" id="UP000283895"/>
    </source>
</evidence>
<dbReference type="AlphaFoldDB" id="A0A423X388"/>
<dbReference type="Gene3D" id="2.30.30.40">
    <property type="entry name" value="SH3 Domains"/>
    <property type="match status" value="1"/>
</dbReference>
<name>A0A423X388_9PEZI</name>
<dbReference type="PRINTS" id="PR00452">
    <property type="entry name" value="SH3DOMAIN"/>
</dbReference>